<reference evidence="2" key="1">
    <citation type="journal article" date="2023" name="IMA Fungus">
        <title>Comparative genomic study of the Penicillium genus elucidates a diverse pangenome and 15 lateral gene transfer events.</title>
        <authorList>
            <person name="Petersen C."/>
            <person name="Sorensen T."/>
            <person name="Nielsen M.R."/>
            <person name="Sondergaard T.E."/>
            <person name="Sorensen J.L."/>
            <person name="Fitzpatrick D.A."/>
            <person name="Frisvad J.C."/>
            <person name="Nielsen K.L."/>
        </authorList>
    </citation>
    <scope>NUCLEOTIDE SEQUENCE</scope>
    <source>
        <strain evidence="2">IBT 12815</strain>
    </source>
</reference>
<dbReference type="InterPro" id="IPR029058">
    <property type="entry name" value="AB_hydrolase_fold"/>
</dbReference>
<gene>
    <name evidence="2" type="ORF">N7537_008950</name>
</gene>
<name>A0AAD6H0V3_9EURO</name>
<accession>A0AAD6H0V3</accession>
<dbReference type="GeneID" id="81590246"/>
<evidence type="ECO:0000313" key="2">
    <source>
        <dbReference type="EMBL" id="KAJ5598866.1"/>
    </source>
</evidence>
<comment type="caution">
    <text evidence="2">The sequence shown here is derived from an EMBL/GenBank/DDBJ whole genome shotgun (WGS) entry which is preliminary data.</text>
</comment>
<dbReference type="Proteomes" id="UP001213799">
    <property type="component" value="Unassembled WGS sequence"/>
</dbReference>
<feature type="signal peptide" evidence="1">
    <location>
        <begin position="1"/>
        <end position="15"/>
    </location>
</feature>
<sequence>MVLGIVLLCPALLHPESVPDKYKAIFKAYEENWTGSPLQDGESHNGGTNQRANPYAFPCLHPGISRPPPVYQAICEADLVRDDSTIFKYQLDKFGHAPLLLAVPTTA</sequence>
<organism evidence="2 3">
    <name type="scientific">Penicillium hordei</name>
    <dbReference type="NCBI Taxonomy" id="40994"/>
    <lineage>
        <taxon>Eukaryota</taxon>
        <taxon>Fungi</taxon>
        <taxon>Dikarya</taxon>
        <taxon>Ascomycota</taxon>
        <taxon>Pezizomycotina</taxon>
        <taxon>Eurotiomycetes</taxon>
        <taxon>Eurotiomycetidae</taxon>
        <taxon>Eurotiales</taxon>
        <taxon>Aspergillaceae</taxon>
        <taxon>Penicillium</taxon>
    </lineage>
</organism>
<evidence type="ECO:0000256" key="1">
    <source>
        <dbReference type="SAM" id="SignalP"/>
    </source>
</evidence>
<reference evidence="2" key="2">
    <citation type="submission" date="2023-01" db="EMBL/GenBank/DDBJ databases">
        <authorList>
            <person name="Petersen C."/>
        </authorList>
    </citation>
    <scope>NUCLEOTIDE SEQUENCE</scope>
    <source>
        <strain evidence="2">IBT 12815</strain>
    </source>
</reference>
<dbReference type="EMBL" id="JAQJAE010000004">
    <property type="protein sequence ID" value="KAJ5598866.1"/>
    <property type="molecule type" value="Genomic_DNA"/>
</dbReference>
<dbReference type="GO" id="GO:0072330">
    <property type="term" value="P:monocarboxylic acid biosynthetic process"/>
    <property type="evidence" value="ECO:0007669"/>
    <property type="project" value="UniProtKB-ARBA"/>
</dbReference>
<dbReference type="RefSeq" id="XP_056752080.1">
    <property type="nucleotide sequence ID" value="XM_056900004.1"/>
</dbReference>
<dbReference type="SUPFAM" id="SSF53474">
    <property type="entry name" value="alpha/beta-Hydrolases"/>
    <property type="match status" value="1"/>
</dbReference>
<evidence type="ECO:0000313" key="3">
    <source>
        <dbReference type="Proteomes" id="UP001213799"/>
    </source>
</evidence>
<dbReference type="GO" id="GO:0017000">
    <property type="term" value="P:antibiotic biosynthetic process"/>
    <property type="evidence" value="ECO:0007669"/>
    <property type="project" value="UniProtKB-ARBA"/>
</dbReference>
<dbReference type="Gene3D" id="3.40.50.1820">
    <property type="entry name" value="alpha/beta hydrolase"/>
    <property type="match status" value="1"/>
</dbReference>
<protein>
    <submittedName>
        <fullName evidence="2">Alpha/beta hydrolase fold-3</fullName>
    </submittedName>
</protein>
<proteinExistence type="predicted"/>
<dbReference type="AlphaFoldDB" id="A0AAD6H0V3"/>
<feature type="chain" id="PRO_5042289928" evidence="1">
    <location>
        <begin position="16"/>
        <end position="107"/>
    </location>
</feature>
<keyword evidence="2" id="KW-0378">Hydrolase</keyword>
<keyword evidence="3" id="KW-1185">Reference proteome</keyword>
<keyword evidence="1" id="KW-0732">Signal</keyword>
<dbReference type="GO" id="GO:0016787">
    <property type="term" value="F:hydrolase activity"/>
    <property type="evidence" value="ECO:0007669"/>
    <property type="project" value="UniProtKB-KW"/>
</dbReference>